<evidence type="ECO:0000256" key="1">
    <source>
        <dbReference type="SAM" id="MobiDB-lite"/>
    </source>
</evidence>
<dbReference type="SUPFAM" id="SSF52540">
    <property type="entry name" value="P-loop containing nucleoside triphosphate hydrolases"/>
    <property type="match status" value="1"/>
</dbReference>
<dbReference type="EMBL" id="HBFP01011989">
    <property type="protein sequence ID" value="CAD8824285.1"/>
    <property type="molecule type" value="Transcribed_RNA"/>
</dbReference>
<accession>A0A7S0ZK12</accession>
<reference evidence="3" key="1">
    <citation type="submission" date="2021-01" db="EMBL/GenBank/DDBJ databases">
        <authorList>
            <person name="Corre E."/>
            <person name="Pelletier E."/>
            <person name="Niang G."/>
            <person name="Scheremetjew M."/>
            <person name="Finn R."/>
            <person name="Kale V."/>
            <person name="Holt S."/>
            <person name="Cochrane G."/>
            <person name="Meng A."/>
            <person name="Brown T."/>
            <person name="Cohen L."/>
        </authorList>
    </citation>
    <scope>NUCLEOTIDE SEQUENCE</scope>
    <source>
        <strain evidence="3">CCMP3278</strain>
    </source>
</reference>
<evidence type="ECO:0000259" key="2">
    <source>
        <dbReference type="Pfam" id="PF03976"/>
    </source>
</evidence>
<name>A0A7S0ZK12_9RHOD</name>
<dbReference type="PANTHER" id="PTHR34383:SF3">
    <property type="entry name" value="POLYPHOSPHATE:AMP PHOSPHOTRANSFERASE"/>
    <property type="match status" value="1"/>
</dbReference>
<dbReference type="Pfam" id="PF03976">
    <property type="entry name" value="PPK2"/>
    <property type="match status" value="1"/>
</dbReference>
<proteinExistence type="predicted"/>
<feature type="region of interest" description="Disordered" evidence="1">
    <location>
        <begin position="58"/>
        <end position="101"/>
    </location>
</feature>
<gene>
    <name evidence="3" type="ORF">TOLI1172_LOCUS8684</name>
</gene>
<dbReference type="Gene3D" id="3.40.50.300">
    <property type="entry name" value="P-loop containing nucleotide triphosphate hydrolases"/>
    <property type="match status" value="1"/>
</dbReference>
<sequence>MEIGFLHCGPCSISLNSGFTVSRLHTQFGCHNNIEIRSSNRIDLHSHSNRNRVVRMLTEVPPAANDKRGKKKKKRRGEAEPDRAVTGTTLESGPINRPQSDRYVVLPDGEFSFRDRDSLDQLGLLDKNYAKRIYKQNVNHNLIWQTQLFAEQKQSVLFILQGQHTSGKNEVMRKISAGLHPNGYSVKSFKEPTVKESQYNFLKRYHEQVPAKGQIGFWIRSWYEDVATAVLRGDVTEEEAELRMQLIGEFEKMLMMQGIKIVKIFLHVSDLAAFQRLEETLQVPKYQWHASAADFEERANFFQIQKRWEHVLSKTSTDEAPWYVVPSSLKWIRNAVVSQIVRDVFSEMNPEIPPEQFARVTLTDLQSDQTADSTPPVIMRRTAQKTSQLIPL</sequence>
<organism evidence="3">
    <name type="scientific">Timspurckia oligopyrenoides</name>
    <dbReference type="NCBI Taxonomy" id="708627"/>
    <lineage>
        <taxon>Eukaryota</taxon>
        <taxon>Rhodophyta</taxon>
        <taxon>Bangiophyceae</taxon>
        <taxon>Porphyridiales</taxon>
        <taxon>Porphyridiaceae</taxon>
        <taxon>Timspurckia</taxon>
    </lineage>
</organism>
<evidence type="ECO:0000313" key="3">
    <source>
        <dbReference type="EMBL" id="CAD8824285.1"/>
    </source>
</evidence>
<protein>
    <recommendedName>
        <fullName evidence="2">Polyphosphate kinase-2-related domain-containing protein</fullName>
    </recommendedName>
</protein>
<dbReference type="AlphaFoldDB" id="A0A7S0ZK12"/>
<feature type="domain" description="Polyphosphate kinase-2-related" evidence="2">
    <location>
        <begin position="139"/>
        <end position="349"/>
    </location>
</feature>
<dbReference type="PANTHER" id="PTHR34383">
    <property type="entry name" value="POLYPHOSPHATE:AMP PHOSPHOTRANSFERASE-RELATED"/>
    <property type="match status" value="1"/>
</dbReference>
<dbReference type="InterPro" id="IPR022488">
    <property type="entry name" value="PPK2-related"/>
</dbReference>
<dbReference type="InterPro" id="IPR027417">
    <property type="entry name" value="P-loop_NTPase"/>
</dbReference>